<dbReference type="eggNOG" id="COG1292">
    <property type="taxonomic scope" value="Bacteria"/>
</dbReference>
<feature type="transmembrane region" description="Helical" evidence="8">
    <location>
        <begin position="267"/>
        <end position="293"/>
    </location>
</feature>
<evidence type="ECO:0000256" key="1">
    <source>
        <dbReference type="ARBA" id="ARBA00004651"/>
    </source>
</evidence>
<accession>A0A0B0IND3</accession>
<feature type="transmembrane region" description="Helical" evidence="8">
    <location>
        <begin position="91"/>
        <end position="109"/>
    </location>
</feature>
<dbReference type="EMBL" id="JRJU01000002">
    <property type="protein sequence ID" value="KHF41589.1"/>
    <property type="molecule type" value="Genomic_DNA"/>
</dbReference>
<dbReference type="PANTHER" id="PTHR30047:SF7">
    <property type="entry name" value="HIGH-AFFINITY CHOLINE TRANSPORT PROTEIN"/>
    <property type="match status" value="1"/>
</dbReference>
<evidence type="ECO:0000256" key="7">
    <source>
        <dbReference type="ARBA" id="ARBA00023136"/>
    </source>
</evidence>
<dbReference type="RefSeq" id="WP_034625673.1">
    <property type="nucleotide sequence ID" value="NZ_JRJU01000002.1"/>
</dbReference>
<dbReference type="PANTHER" id="PTHR30047">
    <property type="entry name" value="HIGH-AFFINITY CHOLINE TRANSPORT PROTEIN-RELATED"/>
    <property type="match status" value="1"/>
</dbReference>
<dbReference type="GO" id="GO:0005886">
    <property type="term" value="C:plasma membrane"/>
    <property type="evidence" value="ECO:0007669"/>
    <property type="project" value="UniProtKB-SubCell"/>
</dbReference>
<evidence type="ECO:0000256" key="3">
    <source>
        <dbReference type="ARBA" id="ARBA00022448"/>
    </source>
</evidence>
<evidence type="ECO:0000313" key="9">
    <source>
        <dbReference type="EMBL" id="KHF41589.1"/>
    </source>
</evidence>
<comment type="subcellular location">
    <subcellularLocation>
        <location evidence="1">Cell membrane</location>
        <topology evidence="1">Multi-pass membrane protein</topology>
    </subcellularLocation>
</comment>
<feature type="transmembrane region" description="Helical" evidence="8">
    <location>
        <begin position="52"/>
        <end position="70"/>
    </location>
</feature>
<sequence>MKTIKNMKTDWTTFAVSGGFLLLFVIFALIDINMVEGWVTESFNWSVTFFGAYWQLLLLGNFVIGIILAFSKYGNVKLGKMEKPENSNFRWISMILCTLLASGGVFWAASEPIYHFVTTPPLFASDGMTPQEAVIPALSQSFVHWGFLAWACLGTLTTIVLMYAHYHKGYPLKPRAILYPIFGEKIFNKSIIGSTADIVSIIAVAAGTMGPIGFLGLQIGYGLHFLFDIPNTLATNMIIVGALILIAAISVASGVDKGIQFLSRLNVIFVVLLTAIILMIGPTMFLIDSFISAQAFQLQHFFGMNLYRADQAWLGYWTIFFWGWFLGYAPMMAIFISKISRGRSIRELIVAVSIIAPLVSNFWFAVVGGTGLSHELNNPGSISGPLGDGGMPATVMAIMDQLPMGLWLAIGFLIVSIVFVSTTVDSISYTVAVTIQGTDHPQRWMRVFWVILFGILSVVLLTIGEGSIQALQNFIVVTAVPVSILLLPPLWSAPKIAKQMAKEQKILTSVESTKVVKAKVAK</sequence>
<evidence type="ECO:0000313" key="10">
    <source>
        <dbReference type="Proteomes" id="UP000030832"/>
    </source>
</evidence>
<feature type="transmembrane region" description="Helical" evidence="8">
    <location>
        <begin position="233"/>
        <end position="255"/>
    </location>
</feature>
<dbReference type="InterPro" id="IPR000060">
    <property type="entry name" value="BCCT_transptr"/>
</dbReference>
<keyword evidence="7 8" id="KW-0472">Membrane</keyword>
<keyword evidence="3" id="KW-0813">Transport</keyword>
<evidence type="ECO:0000256" key="2">
    <source>
        <dbReference type="ARBA" id="ARBA00005658"/>
    </source>
</evidence>
<dbReference type="Proteomes" id="UP000030832">
    <property type="component" value="Unassembled WGS sequence"/>
</dbReference>
<comment type="caution">
    <text evidence="9">The sequence shown here is derived from an EMBL/GenBank/DDBJ whole genome shotgun (WGS) entry which is preliminary data.</text>
</comment>
<feature type="transmembrane region" description="Helical" evidence="8">
    <location>
        <begin position="406"/>
        <end position="435"/>
    </location>
</feature>
<gene>
    <name evidence="9" type="ORF">LQ50_02465</name>
</gene>
<organism evidence="9 10">
    <name type="scientific">Halalkalibacter okhensis</name>
    <dbReference type="NCBI Taxonomy" id="333138"/>
    <lineage>
        <taxon>Bacteria</taxon>
        <taxon>Bacillati</taxon>
        <taxon>Bacillota</taxon>
        <taxon>Bacilli</taxon>
        <taxon>Bacillales</taxon>
        <taxon>Bacillaceae</taxon>
        <taxon>Halalkalibacter</taxon>
    </lineage>
</organism>
<evidence type="ECO:0000256" key="6">
    <source>
        <dbReference type="ARBA" id="ARBA00022989"/>
    </source>
</evidence>
<feature type="transmembrane region" description="Helical" evidence="8">
    <location>
        <begin position="198"/>
        <end position="221"/>
    </location>
</feature>
<evidence type="ECO:0000256" key="5">
    <source>
        <dbReference type="ARBA" id="ARBA00022692"/>
    </source>
</evidence>
<name>A0A0B0IND3_9BACI</name>
<proteinExistence type="inferred from homology"/>
<keyword evidence="4" id="KW-1003">Cell membrane</keyword>
<dbReference type="OrthoDB" id="9775735at2"/>
<keyword evidence="10" id="KW-1185">Reference proteome</keyword>
<dbReference type="Pfam" id="PF02028">
    <property type="entry name" value="BCCT"/>
    <property type="match status" value="1"/>
</dbReference>
<dbReference type="AlphaFoldDB" id="A0A0B0IND3"/>
<comment type="similarity">
    <text evidence="2">Belongs to the BCCT transporter (TC 2.A.15) family.</text>
</comment>
<feature type="transmembrane region" description="Helical" evidence="8">
    <location>
        <begin position="313"/>
        <end position="336"/>
    </location>
</feature>
<dbReference type="GO" id="GO:0022857">
    <property type="term" value="F:transmembrane transporter activity"/>
    <property type="evidence" value="ECO:0007669"/>
    <property type="project" value="InterPro"/>
</dbReference>
<protein>
    <submittedName>
        <fullName evidence="9">BCCT transporter</fullName>
    </submittedName>
</protein>
<evidence type="ECO:0000256" key="8">
    <source>
        <dbReference type="SAM" id="Phobius"/>
    </source>
</evidence>
<keyword evidence="5 8" id="KW-0812">Transmembrane</keyword>
<feature type="transmembrane region" description="Helical" evidence="8">
    <location>
        <begin position="12"/>
        <end position="32"/>
    </location>
</feature>
<reference evidence="9 10" key="1">
    <citation type="submission" date="2014-09" db="EMBL/GenBank/DDBJ databases">
        <title>Genome sequencing and annotation of Bacillus Okhensis strain Kh10-101T.</title>
        <authorList>
            <person name="Prakash J.S."/>
        </authorList>
    </citation>
    <scope>NUCLEOTIDE SEQUENCE [LARGE SCALE GENOMIC DNA]</scope>
    <source>
        <strain evidence="10">Kh10-101T</strain>
    </source>
</reference>
<keyword evidence="6 8" id="KW-1133">Transmembrane helix</keyword>
<feature type="transmembrane region" description="Helical" evidence="8">
    <location>
        <begin position="348"/>
        <end position="366"/>
    </location>
</feature>
<feature type="transmembrane region" description="Helical" evidence="8">
    <location>
        <begin position="447"/>
        <end position="464"/>
    </location>
</feature>
<feature type="transmembrane region" description="Helical" evidence="8">
    <location>
        <begin position="147"/>
        <end position="166"/>
    </location>
</feature>
<feature type="transmembrane region" description="Helical" evidence="8">
    <location>
        <begin position="470"/>
        <end position="491"/>
    </location>
</feature>
<evidence type="ECO:0000256" key="4">
    <source>
        <dbReference type="ARBA" id="ARBA00022475"/>
    </source>
</evidence>
<dbReference type="STRING" id="333138.LQ50_02465"/>